<name>A0A251TBI3_HELAN</name>
<sequence>MTMSFWRIRCCVERCTMFIIWECLYSARYRFIRTFFYKREDEELTDEKNYFEGLCTPRCVLELRMKDKHEKGEPTKRFGVAIPFKEVMKMDLLSHLLCPIKEPEIDHHR</sequence>
<gene>
    <name evidence="1" type="ORF">HannXRQ_Chr11g0342471</name>
</gene>
<protein>
    <submittedName>
        <fullName evidence="1">Uncharacterized protein</fullName>
    </submittedName>
</protein>
<dbReference type="EMBL" id="CM007900">
    <property type="protein sequence ID" value="OTG08500.1"/>
    <property type="molecule type" value="Genomic_DNA"/>
</dbReference>
<dbReference type="Proteomes" id="UP000215914">
    <property type="component" value="Chromosome 11"/>
</dbReference>
<evidence type="ECO:0000313" key="2">
    <source>
        <dbReference type="Proteomes" id="UP000215914"/>
    </source>
</evidence>
<accession>A0A251TBI3</accession>
<dbReference type="InParanoid" id="A0A251TBI3"/>
<evidence type="ECO:0000313" key="1">
    <source>
        <dbReference type="EMBL" id="OTG08500.1"/>
    </source>
</evidence>
<reference evidence="2" key="1">
    <citation type="journal article" date="2017" name="Nature">
        <title>The sunflower genome provides insights into oil metabolism, flowering and Asterid evolution.</title>
        <authorList>
            <person name="Badouin H."/>
            <person name="Gouzy J."/>
            <person name="Grassa C.J."/>
            <person name="Murat F."/>
            <person name="Staton S.E."/>
            <person name="Cottret L."/>
            <person name="Lelandais-Briere C."/>
            <person name="Owens G.L."/>
            <person name="Carrere S."/>
            <person name="Mayjonade B."/>
            <person name="Legrand L."/>
            <person name="Gill N."/>
            <person name="Kane N.C."/>
            <person name="Bowers J.E."/>
            <person name="Hubner S."/>
            <person name="Bellec A."/>
            <person name="Berard A."/>
            <person name="Berges H."/>
            <person name="Blanchet N."/>
            <person name="Boniface M.C."/>
            <person name="Brunel D."/>
            <person name="Catrice O."/>
            <person name="Chaidir N."/>
            <person name="Claudel C."/>
            <person name="Donnadieu C."/>
            <person name="Faraut T."/>
            <person name="Fievet G."/>
            <person name="Helmstetter N."/>
            <person name="King M."/>
            <person name="Knapp S.J."/>
            <person name="Lai Z."/>
            <person name="Le Paslier M.C."/>
            <person name="Lippi Y."/>
            <person name="Lorenzon L."/>
            <person name="Mandel J.R."/>
            <person name="Marage G."/>
            <person name="Marchand G."/>
            <person name="Marquand E."/>
            <person name="Bret-Mestries E."/>
            <person name="Morien E."/>
            <person name="Nambeesan S."/>
            <person name="Nguyen T."/>
            <person name="Pegot-Espagnet P."/>
            <person name="Pouilly N."/>
            <person name="Raftis F."/>
            <person name="Sallet E."/>
            <person name="Schiex T."/>
            <person name="Thomas J."/>
            <person name="Vandecasteele C."/>
            <person name="Vares D."/>
            <person name="Vear F."/>
            <person name="Vautrin S."/>
            <person name="Crespi M."/>
            <person name="Mangin B."/>
            <person name="Burke J.M."/>
            <person name="Salse J."/>
            <person name="Munos S."/>
            <person name="Vincourt P."/>
            <person name="Rieseberg L.H."/>
            <person name="Langlade N.B."/>
        </authorList>
    </citation>
    <scope>NUCLEOTIDE SEQUENCE [LARGE SCALE GENOMIC DNA]</scope>
    <source>
        <strain evidence="2">cv. SF193</strain>
    </source>
</reference>
<organism evidence="1 2">
    <name type="scientific">Helianthus annuus</name>
    <name type="common">Common sunflower</name>
    <dbReference type="NCBI Taxonomy" id="4232"/>
    <lineage>
        <taxon>Eukaryota</taxon>
        <taxon>Viridiplantae</taxon>
        <taxon>Streptophyta</taxon>
        <taxon>Embryophyta</taxon>
        <taxon>Tracheophyta</taxon>
        <taxon>Spermatophyta</taxon>
        <taxon>Magnoliopsida</taxon>
        <taxon>eudicotyledons</taxon>
        <taxon>Gunneridae</taxon>
        <taxon>Pentapetalae</taxon>
        <taxon>asterids</taxon>
        <taxon>campanulids</taxon>
        <taxon>Asterales</taxon>
        <taxon>Asteraceae</taxon>
        <taxon>Asteroideae</taxon>
        <taxon>Heliantheae alliance</taxon>
        <taxon>Heliantheae</taxon>
        <taxon>Helianthus</taxon>
    </lineage>
</organism>
<keyword evidence="2" id="KW-1185">Reference proteome</keyword>
<dbReference type="AlphaFoldDB" id="A0A251TBI3"/>
<proteinExistence type="predicted"/>